<name>A0A1W1ELN1_9ZZZZ</name>
<dbReference type="NCBIfam" id="TIGR01784">
    <property type="entry name" value="T_den_put_tspse"/>
    <property type="match status" value="1"/>
</dbReference>
<protein>
    <submittedName>
        <fullName evidence="1">Aldehyde dehydrogenase</fullName>
        <ecNumber evidence="1">1.2.1.3</ecNumber>
    </submittedName>
</protein>
<dbReference type="EMBL" id="FRYL01000049">
    <property type="protein sequence ID" value="SHO81754.1"/>
    <property type="molecule type" value="Genomic_DNA"/>
</dbReference>
<dbReference type="PANTHER" id="PTHR41317:SF1">
    <property type="entry name" value="PD-(D_E)XK NUCLEASE FAMILY TRANSPOSASE"/>
    <property type="match status" value="1"/>
</dbReference>
<proteinExistence type="predicted"/>
<dbReference type="Pfam" id="PF12784">
    <property type="entry name" value="PDDEXK_2"/>
    <property type="match status" value="1"/>
</dbReference>
<accession>A0A1W1ELN1</accession>
<dbReference type="GO" id="GO:0004029">
    <property type="term" value="F:aldehyde dehydrogenase (NAD+) activity"/>
    <property type="evidence" value="ECO:0007669"/>
    <property type="project" value="UniProtKB-EC"/>
</dbReference>
<evidence type="ECO:0000313" key="1">
    <source>
        <dbReference type="EMBL" id="SHO81754.1"/>
    </source>
</evidence>
<sequence>MRFLDMKTDYAFKKVFGSENSKDILLSFLNSTLELGREIVDLTIEDPYNVPKLQGMKDTSVDVKATLDDKTKVIIEMQILNHDGLESRILYNTAKNYSNQLDSNNKYTLLNPVIALTILNFQMFDFRKDEEKKERDKKYKSSFKLFEKEKFIKYKDDIELIFIELPKFKKDLEECKNIEDKWIYFIKNARSLDVIPKDTDSTIKKAYEIANRANLTKEELELQEKREDFLFIQKSSIEKAKREAREDGIKEGLKKGKEEGIEQGKNKKAIEIAKNLLDVLDNQTISQKTGLSIQDIENLRES</sequence>
<organism evidence="1">
    <name type="scientific">hydrothermal vent metagenome</name>
    <dbReference type="NCBI Taxonomy" id="652676"/>
    <lineage>
        <taxon>unclassified sequences</taxon>
        <taxon>metagenomes</taxon>
        <taxon>ecological metagenomes</taxon>
    </lineage>
</organism>
<gene>
    <name evidence="1" type="ORF">MNB_SV-15-1026</name>
</gene>
<dbReference type="PANTHER" id="PTHR41317">
    <property type="entry name" value="PD-(D_E)XK NUCLEASE FAMILY TRANSPOSASE"/>
    <property type="match status" value="1"/>
</dbReference>
<dbReference type="AlphaFoldDB" id="A0A1W1ELN1"/>
<dbReference type="InterPro" id="IPR010106">
    <property type="entry name" value="RpnA"/>
</dbReference>
<reference evidence="1" key="1">
    <citation type="submission" date="2016-10" db="EMBL/GenBank/DDBJ databases">
        <authorList>
            <person name="de Groot N.N."/>
        </authorList>
    </citation>
    <scope>NUCLEOTIDE SEQUENCE</scope>
</reference>
<dbReference type="EC" id="1.2.1.3" evidence="1"/>
<keyword evidence="1" id="KW-0560">Oxidoreductase</keyword>